<protein>
    <submittedName>
        <fullName evidence="1">Uncharacterized protein</fullName>
    </submittedName>
</protein>
<accession>A0A0A9BMD1</accession>
<reference evidence="1" key="2">
    <citation type="journal article" date="2015" name="Data Brief">
        <title>Shoot transcriptome of the giant reed, Arundo donax.</title>
        <authorList>
            <person name="Barrero R.A."/>
            <person name="Guerrero F.D."/>
            <person name="Moolhuijzen P."/>
            <person name="Goolsby J.A."/>
            <person name="Tidwell J."/>
            <person name="Bellgard S.E."/>
            <person name="Bellgard M.I."/>
        </authorList>
    </citation>
    <scope>NUCLEOTIDE SEQUENCE</scope>
    <source>
        <tissue evidence="1">Shoot tissue taken approximately 20 cm above the soil surface</tissue>
    </source>
</reference>
<dbReference type="AlphaFoldDB" id="A0A0A9BMD1"/>
<name>A0A0A9BMD1_ARUDO</name>
<dbReference type="EMBL" id="GBRH01234567">
    <property type="protein sequence ID" value="JAD63328.1"/>
    <property type="molecule type" value="Transcribed_RNA"/>
</dbReference>
<sequence>MPSHCLLVTTKIQRRAAFTNHWLQSCKPVNKRGDMQTIFLFHFSKTSSQPSCLLGTLRLPTEENFCWNRILQLCSYSKGKSTLDRCSVITLHFNYSK</sequence>
<proteinExistence type="predicted"/>
<organism evidence="1">
    <name type="scientific">Arundo donax</name>
    <name type="common">Giant reed</name>
    <name type="synonym">Donax arundinaceus</name>
    <dbReference type="NCBI Taxonomy" id="35708"/>
    <lineage>
        <taxon>Eukaryota</taxon>
        <taxon>Viridiplantae</taxon>
        <taxon>Streptophyta</taxon>
        <taxon>Embryophyta</taxon>
        <taxon>Tracheophyta</taxon>
        <taxon>Spermatophyta</taxon>
        <taxon>Magnoliopsida</taxon>
        <taxon>Liliopsida</taxon>
        <taxon>Poales</taxon>
        <taxon>Poaceae</taxon>
        <taxon>PACMAD clade</taxon>
        <taxon>Arundinoideae</taxon>
        <taxon>Arundineae</taxon>
        <taxon>Arundo</taxon>
    </lineage>
</organism>
<evidence type="ECO:0000313" key="1">
    <source>
        <dbReference type="EMBL" id="JAD63328.1"/>
    </source>
</evidence>
<reference evidence="1" key="1">
    <citation type="submission" date="2014-09" db="EMBL/GenBank/DDBJ databases">
        <authorList>
            <person name="Magalhaes I.L.F."/>
            <person name="Oliveira U."/>
            <person name="Santos F.R."/>
            <person name="Vidigal T.H.D.A."/>
            <person name="Brescovit A.D."/>
            <person name="Santos A.J."/>
        </authorList>
    </citation>
    <scope>NUCLEOTIDE SEQUENCE</scope>
    <source>
        <tissue evidence="1">Shoot tissue taken approximately 20 cm above the soil surface</tissue>
    </source>
</reference>